<comment type="cofactor">
    <cofactor evidence="1">
        <name>FMN</name>
        <dbReference type="ChEBI" id="CHEBI:58210"/>
    </cofactor>
</comment>
<dbReference type="SUPFAM" id="SSF56512">
    <property type="entry name" value="Nitric oxide (NO) synthase oxygenase domain"/>
    <property type="match status" value="1"/>
</dbReference>
<comment type="cofactor">
    <cofactor evidence="2">
        <name>heme b</name>
        <dbReference type="ChEBI" id="CHEBI:60344"/>
    </cofactor>
</comment>
<evidence type="ECO:0000313" key="13">
    <source>
        <dbReference type="EMBL" id="CAG2065713.1"/>
    </source>
</evidence>
<keyword evidence="8" id="KW-0521">NADP</keyword>
<keyword evidence="5" id="KW-0349">Heme</keyword>
<dbReference type="Pfam" id="PF02898">
    <property type="entry name" value="NO_synthase"/>
    <property type="match status" value="1"/>
</dbReference>
<keyword evidence="14" id="KW-1185">Reference proteome</keyword>
<evidence type="ECO:0000256" key="7">
    <source>
        <dbReference type="ARBA" id="ARBA00022723"/>
    </source>
</evidence>
<evidence type="ECO:0000256" key="5">
    <source>
        <dbReference type="ARBA" id="ARBA00022617"/>
    </source>
</evidence>
<dbReference type="InterPro" id="IPR044944">
    <property type="entry name" value="NOS_dom_3"/>
</dbReference>
<dbReference type="EMBL" id="CAJPIN010045997">
    <property type="protein sequence ID" value="CAG2065713.1"/>
    <property type="molecule type" value="Genomic_DNA"/>
</dbReference>
<feature type="non-terminal residue" evidence="13">
    <location>
        <position position="114"/>
    </location>
</feature>
<dbReference type="InterPro" id="IPR036119">
    <property type="entry name" value="NOS_N_sf"/>
</dbReference>
<evidence type="ECO:0000256" key="2">
    <source>
        <dbReference type="ARBA" id="ARBA00001970"/>
    </source>
</evidence>
<dbReference type="InterPro" id="IPR044940">
    <property type="entry name" value="NOS_dom_2"/>
</dbReference>
<evidence type="ECO:0000256" key="6">
    <source>
        <dbReference type="ARBA" id="ARBA00022643"/>
    </source>
</evidence>
<dbReference type="InterPro" id="IPR050607">
    <property type="entry name" value="NOS"/>
</dbReference>
<dbReference type="PANTHER" id="PTHR43410">
    <property type="entry name" value="NITRIC OXIDE SYNTHASE OXYGENASE"/>
    <property type="match status" value="1"/>
</dbReference>
<evidence type="ECO:0000256" key="4">
    <source>
        <dbReference type="ARBA" id="ARBA00012989"/>
    </source>
</evidence>
<keyword evidence="11" id="KW-0408">Iron</keyword>
<protein>
    <recommendedName>
        <fullName evidence="4">nitric-oxide synthase (NADPH)</fullName>
        <ecNumber evidence="4">1.14.13.39</ecNumber>
    </recommendedName>
</protein>
<dbReference type="Gene3D" id="3.90.1230.10">
    <property type="entry name" value="Nitric Oxide Synthase, Chain A, domain 3"/>
    <property type="match status" value="2"/>
</dbReference>
<dbReference type="Gene3D" id="3.90.440.10">
    <property type="entry name" value="Nitric Oxide Synthase,Heme Domain,Chain A domain 2"/>
    <property type="match status" value="1"/>
</dbReference>
<evidence type="ECO:0000256" key="9">
    <source>
        <dbReference type="ARBA" id="ARBA00022860"/>
    </source>
</evidence>
<evidence type="ECO:0000259" key="12">
    <source>
        <dbReference type="Pfam" id="PF02898"/>
    </source>
</evidence>
<evidence type="ECO:0000256" key="1">
    <source>
        <dbReference type="ARBA" id="ARBA00001917"/>
    </source>
</evidence>
<keyword evidence="6" id="KW-0285">Flavoprotein</keyword>
<keyword evidence="10" id="KW-0560">Oxidoreductase</keyword>
<comment type="similarity">
    <text evidence="3">Belongs to the NOS family.</text>
</comment>
<evidence type="ECO:0000256" key="11">
    <source>
        <dbReference type="ARBA" id="ARBA00023004"/>
    </source>
</evidence>
<accession>A0ABN7PJP1</accession>
<dbReference type="InterPro" id="IPR004030">
    <property type="entry name" value="NOS_N"/>
</dbReference>
<sequence>MKASCLFDQECIKLGWKPSRTQWDILPLVLSANGHDPDYFDLPQELVLQVPLTHPTFDWFEKLQLRWYALPAVSGMLFDCGGLEFTAAPFNGWYMITEIGCRNLCDVQRLNMLE</sequence>
<name>A0ABN7PJP1_TIMPD</name>
<dbReference type="EC" id="1.14.13.39" evidence="4"/>
<dbReference type="Proteomes" id="UP001153148">
    <property type="component" value="Unassembled WGS sequence"/>
</dbReference>
<keyword evidence="9" id="KW-0112">Calmodulin-binding</keyword>
<evidence type="ECO:0000256" key="10">
    <source>
        <dbReference type="ARBA" id="ARBA00023002"/>
    </source>
</evidence>
<feature type="domain" description="Nitric oxide synthase (NOS)" evidence="12">
    <location>
        <begin position="5"/>
        <end position="114"/>
    </location>
</feature>
<reference evidence="13" key="1">
    <citation type="submission" date="2021-03" db="EMBL/GenBank/DDBJ databases">
        <authorList>
            <person name="Tran Van P."/>
        </authorList>
    </citation>
    <scope>NUCLEOTIDE SEQUENCE</scope>
</reference>
<keyword evidence="6" id="KW-0288">FMN</keyword>
<evidence type="ECO:0000313" key="14">
    <source>
        <dbReference type="Proteomes" id="UP001153148"/>
    </source>
</evidence>
<keyword evidence="7" id="KW-0479">Metal-binding</keyword>
<organism evidence="13 14">
    <name type="scientific">Timema podura</name>
    <name type="common">Walking stick</name>
    <dbReference type="NCBI Taxonomy" id="61482"/>
    <lineage>
        <taxon>Eukaryota</taxon>
        <taxon>Metazoa</taxon>
        <taxon>Ecdysozoa</taxon>
        <taxon>Arthropoda</taxon>
        <taxon>Hexapoda</taxon>
        <taxon>Insecta</taxon>
        <taxon>Pterygota</taxon>
        <taxon>Neoptera</taxon>
        <taxon>Polyneoptera</taxon>
        <taxon>Phasmatodea</taxon>
        <taxon>Timematodea</taxon>
        <taxon>Timematoidea</taxon>
        <taxon>Timematidae</taxon>
        <taxon>Timema</taxon>
    </lineage>
</organism>
<gene>
    <name evidence="13" type="ORF">TPAB3V08_LOCUS12656</name>
</gene>
<evidence type="ECO:0000256" key="3">
    <source>
        <dbReference type="ARBA" id="ARBA00006267"/>
    </source>
</evidence>
<dbReference type="PANTHER" id="PTHR43410:SF1">
    <property type="entry name" value="NITRIC OXIDE SYNTHASE"/>
    <property type="match status" value="1"/>
</dbReference>
<proteinExistence type="inferred from homology"/>
<comment type="caution">
    <text evidence="13">The sequence shown here is derived from an EMBL/GenBank/DDBJ whole genome shotgun (WGS) entry which is preliminary data.</text>
</comment>
<evidence type="ECO:0000256" key="8">
    <source>
        <dbReference type="ARBA" id="ARBA00022857"/>
    </source>
</evidence>